<name>A0ABQ5JGS2_9ASTR</name>
<dbReference type="Proteomes" id="UP001151760">
    <property type="component" value="Unassembled WGS sequence"/>
</dbReference>
<organism evidence="1 2">
    <name type="scientific">Tanacetum coccineum</name>
    <dbReference type="NCBI Taxonomy" id="301880"/>
    <lineage>
        <taxon>Eukaryota</taxon>
        <taxon>Viridiplantae</taxon>
        <taxon>Streptophyta</taxon>
        <taxon>Embryophyta</taxon>
        <taxon>Tracheophyta</taxon>
        <taxon>Spermatophyta</taxon>
        <taxon>Magnoliopsida</taxon>
        <taxon>eudicotyledons</taxon>
        <taxon>Gunneridae</taxon>
        <taxon>Pentapetalae</taxon>
        <taxon>asterids</taxon>
        <taxon>campanulids</taxon>
        <taxon>Asterales</taxon>
        <taxon>Asteraceae</taxon>
        <taxon>Asteroideae</taxon>
        <taxon>Anthemideae</taxon>
        <taxon>Anthemidinae</taxon>
        <taxon>Tanacetum</taxon>
    </lineage>
</organism>
<accession>A0ABQ5JGS2</accession>
<dbReference type="EMBL" id="BQNB010021856">
    <property type="protein sequence ID" value="GJU10738.1"/>
    <property type="molecule type" value="Genomic_DNA"/>
</dbReference>
<evidence type="ECO:0000313" key="1">
    <source>
        <dbReference type="EMBL" id="GJU10738.1"/>
    </source>
</evidence>
<gene>
    <name evidence="1" type="ORF">Tco_1133134</name>
</gene>
<reference evidence="1" key="2">
    <citation type="submission" date="2022-01" db="EMBL/GenBank/DDBJ databases">
        <authorList>
            <person name="Yamashiro T."/>
            <person name="Shiraishi A."/>
            <person name="Satake H."/>
            <person name="Nakayama K."/>
        </authorList>
    </citation>
    <scope>NUCLEOTIDE SEQUENCE</scope>
</reference>
<protein>
    <submittedName>
        <fullName evidence="1">Uncharacterized protein</fullName>
    </submittedName>
</protein>
<evidence type="ECO:0000313" key="2">
    <source>
        <dbReference type="Proteomes" id="UP001151760"/>
    </source>
</evidence>
<keyword evidence="2" id="KW-1185">Reference proteome</keyword>
<sequence>MDDPNITMEEYIKLKEEKARKRRKVFNWETAKYGKICSLNDEIDFRVLFDDSNDEDYTVVFDKNSFSYKIISTNDLKTDSENDNEKVMPSLPSPEPTISCFVDLDFFNDFKNEFPAIVYNDAQTSKSYLLIEPILSPQHIDEFDLNDETSLSEYDEEEQNILYFNDLFPFNIIHPDDLKSKKDNDNNEIDIIQSSEANEITHGSNVLSETSHDKITKTFRTGSFVINLNVNIVIWKYYANEMLFYLIMNLYVSFGIPFDLKRYYKDGDCALMLRRPRAIRHMALPPCDQRHQYLRYEGLQYTEADIADFESRLARIYMREVHMVQVFDFGGLPDLIAEGLSAKMLMEHRDAQGKSVFTSRAWRRLFDIRGLLVHELILEFFSTFKFGEAVEMLTVGFEAYWAESPKTDPDRGSMGLLELGFSSDGDFLAHPHLTLRIGSYF</sequence>
<reference evidence="1" key="1">
    <citation type="journal article" date="2022" name="Int. J. Mol. Sci.">
        <title>Draft Genome of Tanacetum Coccineum: Genomic Comparison of Closely Related Tanacetum-Family Plants.</title>
        <authorList>
            <person name="Yamashiro T."/>
            <person name="Shiraishi A."/>
            <person name="Nakayama K."/>
            <person name="Satake H."/>
        </authorList>
    </citation>
    <scope>NUCLEOTIDE SEQUENCE</scope>
</reference>
<comment type="caution">
    <text evidence="1">The sequence shown here is derived from an EMBL/GenBank/DDBJ whole genome shotgun (WGS) entry which is preliminary data.</text>
</comment>
<proteinExistence type="predicted"/>